<name>R0M788_ANAPL</name>
<feature type="compositionally biased region" description="Low complexity" evidence="1">
    <location>
        <begin position="92"/>
        <end position="105"/>
    </location>
</feature>
<feature type="compositionally biased region" description="Basic residues" evidence="1">
    <location>
        <begin position="109"/>
        <end position="120"/>
    </location>
</feature>
<evidence type="ECO:0000313" key="2">
    <source>
        <dbReference type="EMBL" id="EOB08548.1"/>
    </source>
</evidence>
<evidence type="ECO:0000256" key="1">
    <source>
        <dbReference type="SAM" id="MobiDB-lite"/>
    </source>
</evidence>
<accession>R0M788</accession>
<organism evidence="2 3">
    <name type="scientific">Anas platyrhynchos</name>
    <name type="common">Mallard</name>
    <name type="synonym">Anas boschas</name>
    <dbReference type="NCBI Taxonomy" id="8839"/>
    <lineage>
        <taxon>Eukaryota</taxon>
        <taxon>Metazoa</taxon>
        <taxon>Chordata</taxon>
        <taxon>Craniata</taxon>
        <taxon>Vertebrata</taxon>
        <taxon>Euteleostomi</taxon>
        <taxon>Archelosauria</taxon>
        <taxon>Archosauria</taxon>
        <taxon>Dinosauria</taxon>
        <taxon>Saurischia</taxon>
        <taxon>Theropoda</taxon>
        <taxon>Coelurosauria</taxon>
        <taxon>Aves</taxon>
        <taxon>Neognathae</taxon>
        <taxon>Galloanserae</taxon>
        <taxon>Anseriformes</taxon>
        <taxon>Anatidae</taxon>
        <taxon>Anatinae</taxon>
        <taxon>Anas</taxon>
    </lineage>
</organism>
<evidence type="ECO:0000313" key="3">
    <source>
        <dbReference type="Proteomes" id="UP000296049"/>
    </source>
</evidence>
<dbReference type="EMBL" id="KB742440">
    <property type="protein sequence ID" value="EOB08548.1"/>
    <property type="molecule type" value="Genomic_DNA"/>
</dbReference>
<feature type="region of interest" description="Disordered" evidence="1">
    <location>
        <begin position="52"/>
        <end position="139"/>
    </location>
</feature>
<dbReference type="Proteomes" id="UP000296049">
    <property type="component" value="Unassembled WGS sequence"/>
</dbReference>
<dbReference type="AlphaFoldDB" id="R0M788"/>
<gene>
    <name evidence="2" type="ORF">Anapl_13202</name>
</gene>
<reference evidence="3" key="1">
    <citation type="journal article" date="2013" name="Nat. Genet.">
        <title>The duck genome and transcriptome provide insight into an avian influenza virus reservoir species.</title>
        <authorList>
            <person name="Huang Y."/>
            <person name="Li Y."/>
            <person name="Burt D.W."/>
            <person name="Chen H."/>
            <person name="Zhang Y."/>
            <person name="Qian W."/>
            <person name="Kim H."/>
            <person name="Gan S."/>
            <person name="Zhao Y."/>
            <person name="Li J."/>
            <person name="Yi K."/>
            <person name="Feng H."/>
            <person name="Zhu P."/>
            <person name="Li B."/>
            <person name="Liu Q."/>
            <person name="Fairley S."/>
            <person name="Magor K.E."/>
            <person name="Du Z."/>
            <person name="Hu X."/>
            <person name="Goodman L."/>
            <person name="Tafer H."/>
            <person name="Vignal A."/>
            <person name="Lee T."/>
            <person name="Kim K.W."/>
            <person name="Sheng Z."/>
            <person name="An Y."/>
            <person name="Searle S."/>
            <person name="Herrero J."/>
            <person name="Groenen M.A."/>
            <person name="Crooijmans R.P."/>
            <person name="Faraut T."/>
            <person name="Cai Q."/>
            <person name="Webster R.G."/>
            <person name="Aldridge J.R."/>
            <person name="Warren W.C."/>
            <person name="Bartschat S."/>
            <person name="Kehr S."/>
            <person name="Marz M."/>
            <person name="Stadler P.F."/>
            <person name="Smith J."/>
            <person name="Kraus R.H."/>
            <person name="Zhao Y."/>
            <person name="Ren L."/>
            <person name="Fei J."/>
            <person name="Morisson M."/>
            <person name="Kaiser P."/>
            <person name="Griffin D.K."/>
            <person name="Rao M."/>
            <person name="Pitel F."/>
            <person name="Wang J."/>
            <person name="Li N."/>
        </authorList>
    </citation>
    <scope>NUCLEOTIDE SEQUENCE [LARGE SCALE GENOMIC DNA]</scope>
</reference>
<protein>
    <submittedName>
        <fullName evidence="2">Uncharacterized protein</fullName>
    </submittedName>
</protein>
<proteinExistence type="predicted"/>
<sequence length="139" mass="15136">MISIHRKHDCHCVSAVRSATPVSFAPLQVTAGITLRKHGCFKALQRRCLRKAANSGDGHGSPHREGFWSGALPQQQQQQQAEVTARHPPEPGSAAAAPAAAPAEENAAHRHRARPLRKPPTRGQGKQASPRCCRRQRCH</sequence>
<keyword evidence="3" id="KW-1185">Reference proteome</keyword>